<evidence type="ECO:0000313" key="2">
    <source>
        <dbReference type="EMBL" id="RMZ15774.1"/>
    </source>
</evidence>
<dbReference type="EMBL" id="QWIQ01000024">
    <property type="protein sequence ID" value="RMZ15774.1"/>
    <property type="molecule type" value="Genomic_DNA"/>
</dbReference>
<accession>A0A3M7HRD8</accession>
<evidence type="ECO:0000313" key="3">
    <source>
        <dbReference type="Proteomes" id="UP000281468"/>
    </source>
</evidence>
<proteinExistence type="predicted"/>
<dbReference type="PANTHER" id="PTHR42345">
    <property type="entry name" value="TPR_REGION DOMAIN-CONTAINING PROTEIN"/>
    <property type="match status" value="1"/>
</dbReference>
<dbReference type="PANTHER" id="PTHR42345:SF2">
    <property type="entry name" value="HELICASE-LIKE PROTEIN"/>
    <property type="match status" value="1"/>
</dbReference>
<gene>
    <name evidence="2" type="ORF">D0862_01544</name>
</gene>
<sequence length="341" mass="38287">MNAFLLKQRMRASSRDKLRDFSTTGSGSTETHVEGKGQLLSEEGVLDMFLGAPLFRVQGQRNGVNRSQVVFRGGNVEDSKKYPPDHQNMGHEAFAACTMGLKSMRESEEDIVGDGNTITSSDGRDGRLFPMELPTMLSAQGLLPGTTGFEHFLQLPLADSMVHAEKPADFLAKRALLEEDPEQLGLREIDLEHIIDRLTELYVIYADRRREANTWNRAKVEEMGEDLFAHFLDPELGTTDAGTGSVTLRTQIEALTKVLMQEGLWWDFSMVEWRIKVGLLLWVDSPQGQSELPQERDVLLLQVMLAAELLIRLSDLELASDNTGDDKDALLNFRQNLPRKL</sequence>
<protein>
    <submittedName>
        <fullName evidence="2">Uncharacterized protein</fullName>
    </submittedName>
</protein>
<dbReference type="AlphaFoldDB" id="A0A3M7HRD8"/>
<name>A0A3M7HRD8_HORWE</name>
<feature type="region of interest" description="Disordered" evidence="1">
    <location>
        <begin position="15"/>
        <end position="35"/>
    </location>
</feature>
<evidence type="ECO:0000256" key="1">
    <source>
        <dbReference type="SAM" id="MobiDB-lite"/>
    </source>
</evidence>
<dbReference type="Proteomes" id="UP000281468">
    <property type="component" value="Unassembled WGS sequence"/>
</dbReference>
<comment type="caution">
    <text evidence="2">The sequence shown here is derived from an EMBL/GenBank/DDBJ whole genome shotgun (WGS) entry which is preliminary data.</text>
</comment>
<organism evidence="2 3">
    <name type="scientific">Hortaea werneckii</name>
    <name type="common">Black yeast</name>
    <name type="synonym">Cladosporium werneckii</name>
    <dbReference type="NCBI Taxonomy" id="91943"/>
    <lineage>
        <taxon>Eukaryota</taxon>
        <taxon>Fungi</taxon>
        <taxon>Dikarya</taxon>
        <taxon>Ascomycota</taxon>
        <taxon>Pezizomycotina</taxon>
        <taxon>Dothideomycetes</taxon>
        <taxon>Dothideomycetidae</taxon>
        <taxon>Mycosphaerellales</taxon>
        <taxon>Teratosphaeriaceae</taxon>
        <taxon>Hortaea</taxon>
    </lineage>
</organism>
<reference evidence="2 3" key="1">
    <citation type="journal article" date="2018" name="BMC Genomics">
        <title>Genomic evidence for intraspecific hybridization in a clonal and extremely halotolerant yeast.</title>
        <authorList>
            <person name="Gostincar C."/>
            <person name="Stajich J.E."/>
            <person name="Zupancic J."/>
            <person name="Zalar P."/>
            <person name="Gunde-Cimerman N."/>
        </authorList>
    </citation>
    <scope>NUCLEOTIDE SEQUENCE [LARGE SCALE GENOMIC DNA]</scope>
    <source>
        <strain evidence="2 3">EXF-171</strain>
    </source>
</reference>
<feature type="compositionally biased region" description="Polar residues" evidence="1">
    <location>
        <begin position="21"/>
        <end position="30"/>
    </location>
</feature>